<dbReference type="EMBL" id="BAABME010019127">
    <property type="protein sequence ID" value="GAA0156161.1"/>
    <property type="molecule type" value="Genomic_DNA"/>
</dbReference>
<name>A0AAV3PYG2_LITER</name>
<reference evidence="1 2" key="1">
    <citation type="submission" date="2024-01" db="EMBL/GenBank/DDBJ databases">
        <title>The complete chloroplast genome sequence of Lithospermum erythrorhizon: insights into the phylogenetic relationship among Boraginaceae species and the maternal lineages of purple gromwells.</title>
        <authorList>
            <person name="Okada T."/>
            <person name="Watanabe K."/>
        </authorList>
    </citation>
    <scope>NUCLEOTIDE SEQUENCE [LARGE SCALE GENOMIC DNA]</scope>
</reference>
<accession>A0AAV3PYG2</accession>
<evidence type="ECO:0000313" key="1">
    <source>
        <dbReference type="EMBL" id="GAA0156161.1"/>
    </source>
</evidence>
<proteinExistence type="predicted"/>
<dbReference type="AlphaFoldDB" id="A0AAV3PYG2"/>
<evidence type="ECO:0000313" key="2">
    <source>
        <dbReference type="Proteomes" id="UP001454036"/>
    </source>
</evidence>
<organism evidence="1 2">
    <name type="scientific">Lithospermum erythrorhizon</name>
    <name type="common">Purple gromwell</name>
    <name type="synonym">Lithospermum officinale var. erythrorhizon</name>
    <dbReference type="NCBI Taxonomy" id="34254"/>
    <lineage>
        <taxon>Eukaryota</taxon>
        <taxon>Viridiplantae</taxon>
        <taxon>Streptophyta</taxon>
        <taxon>Embryophyta</taxon>
        <taxon>Tracheophyta</taxon>
        <taxon>Spermatophyta</taxon>
        <taxon>Magnoliopsida</taxon>
        <taxon>eudicotyledons</taxon>
        <taxon>Gunneridae</taxon>
        <taxon>Pentapetalae</taxon>
        <taxon>asterids</taxon>
        <taxon>lamiids</taxon>
        <taxon>Boraginales</taxon>
        <taxon>Boraginaceae</taxon>
        <taxon>Boraginoideae</taxon>
        <taxon>Lithospermeae</taxon>
        <taxon>Lithospermum</taxon>
    </lineage>
</organism>
<keyword evidence="2" id="KW-1185">Reference proteome</keyword>
<dbReference type="Proteomes" id="UP001454036">
    <property type="component" value="Unassembled WGS sequence"/>
</dbReference>
<protein>
    <submittedName>
        <fullName evidence="1">Uncharacterized protein</fullName>
    </submittedName>
</protein>
<comment type="caution">
    <text evidence="1">The sequence shown here is derived from an EMBL/GenBank/DDBJ whole genome shotgun (WGS) entry which is preliminary data.</text>
</comment>
<sequence>MVEDVFGIHDDNDDDSYIAEDPNITAEEYYRLLEDANTPLWDGYTTFTKLKLASELVNLKLESGLS</sequence>
<gene>
    <name evidence="1" type="ORF">LIER_38225</name>
</gene>